<protein>
    <submittedName>
        <fullName evidence="1">Winged helix-turn-helix DNA-binding domain</fullName>
    </submittedName>
</protein>
<accession>A0A5E4LZM1</accession>
<dbReference type="Pfam" id="PF13565">
    <property type="entry name" value="HTH_32"/>
    <property type="match status" value="1"/>
</dbReference>
<dbReference type="PANTHER" id="PTHR46060">
    <property type="entry name" value="MARINER MOS1 TRANSPOSASE-LIKE PROTEIN"/>
    <property type="match status" value="1"/>
</dbReference>
<dbReference type="PANTHER" id="PTHR46060:SF1">
    <property type="entry name" value="MARINER MOS1 TRANSPOSASE-LIKE PROTEIN"/>
    <property type="match status" value="1"/>
</dbReference>
<dbReference type="InterPro" id="IPR052709">
    <property type="entry name" value="Transposase-MT_Hybrid"/>
</dbReference>
<evidence type="ECO:0000313" key="2">
    <source>
        <dbReference type="Proteomes" id="UP000325440"/>
    </source>
</evidence>
<keyword evidence="2" id="KW-1185">Reference proteome</keyword>
<dbReference type="AlphaFoldDB" id="A0A5E4LZM1"/>
<gene>
    <name evidence="1" type="ORF">CINCED_3A008210</name>
</gene>
<keyword evidence="1" id="KW-0238">DNA-binding</keyword>
<organism evidence="1 2">
    <name type="scientific">Cinara cedri</name>
    <dbReference type="NCBI Taxonomy" id="506608"/>
    <lineage>
        <taxon>Eukaryota</taxon>
        <taxon>Metazoa</taxon>
        <taxon>Ecdysozoa</taxon>
        <taxon>Arthropoda</taxon>
        <taxon>Hexapoda</taxon>
        <taxon>Insecta</taxon>
        <taxon>Pterygota</taxon>
        <taxon>Neoptera</taxon>
        <taxon>Paraneoptera</taxon>
        <taxon>Hemiptera</taxon>
        <taxon>Sternorrhyncha</taxon>
        <taxon>Aphidomorpha</taxon>
        <taxon>Aphidoidea</taxon>
        <taxon>Aphididae</taxon>
        <taxon>Lachninae</taxon>
        <taxon>Cinara</taxon>
    </lineage>
</organism>
<dbReference type="OrthoDB" id="10017160at2759"/>
<proteinExistence type="predicted"/>
<sequence>METYDKLAKVSGDEALSRAQVFRWHKNFKNGRESVGDEPRSGRPVEARTDNNVQRVRTLAHQDRRLTVRMLADELNLKRETVRKILTDDLSVKKLCAKMVPSS</sequence>
<dbReference type="Proteomes" id="UP000325440">
    <property type="component" value="Unassembled WGS sequence"/>
</dbReference>
<name>A0A5E4LZM1_9HEMI</name>
<evidence type="ECO:0000313" key="1">
    <source>
        <dbReference type="EMBL" id="VVC25036.1"/>
    </source>
</evidence>
<dbReference type="GO" id="GO:0003677">
    <property type="term" value="F:DNA binding"/>
    <property type="evidence" value="ECO:0007669"/>
    <property type="project" value="UniProtKB-KW"/>
</dbReference>
<dbReference type="EMBL" id="CABPRJ010000008">
    <property type="protein sequence ID" value="VVC25036.1"/>
    <property type="molecule type" value="Genomic_DNA"/>
</dbReference>
<reference evidence="1 2" key="1">
    <citation type="submission" date="2019-08" db="EMBL/GenBank/DDBJ databases">
        <authorList>
            <person name="Alioto T."/>
            <person name="Alioto T."/>
            <person name="Gomez Garrido J."/>
        </authorList>
    </citation>
    <scope>NUCLEOTIDE SEQUENCE [LARGE SCALE GENOMIC DNA]</scope>
</reference>